<dbReference type="PANTHER" id="PTHR10622:SF13">
    <property type="entry name" value="NACHT DOMAIN-CONTAINING PROTEIN"/>
    <property type="match status" value="1"/>
</dbReference>
<dbReference type="Pfam" id="PF06985">
    <property type="entry name" value="HET"/>
    <property type="match status" value="1"/>
</dbReference>
<feature type="domain" description="NACHT" evidence="2">
    <location>
        <begin position="295"/>
        <end position="453"/>
    </location>
</feature>
<dbReference type="InterPro" id="IPR010730">
    <property type="entry name" value="HET"/>
</dbReference>
<organism evidence="3 4">
    <name type="scientific">Periconia digitata</name>
    <dbReference type="NCBI Taxonomy" id="1303443"/>
    <lineage>
        <taxon>Eukaryota</taxon>
        <taxon>Fungi</taxon>
        <taxon>Dikarya</taxon>
        <taxon>Ascomycota</taxon>
        <taxon>Pezizomycotina</taxon>
        <taxon>Dothideomycetes</taxon>
        <taxon>Pleosporomycetidae</taxon>
        <taxon>Pleosporales</taxon>
        <taxon>Massarineae</taxon>
        <taxon>Periconiaceae</taxon>
        <taxon>Periconia</taxon>
    </lineage>
</organism>
<name>A0A9W4UNI2_9PLEO</name>
<evidence type="ECO:0000259" key="2">
    <source>
        <dbReference type="PROSITE" id="PS50837"/>
    </source>
</evidence>
<dbReference type="AlphaFoldDB" id="A0A9W4UNI2"/>
<keyword evidence="4" id="KW-1185">Reference proteome</keyword>
<dbReference type="InterPro" id="IPR007111">
    <property type="entry name" value="NACHT_NTPase"/>
</dbReference>
<gene>
    <name evidence="3" type="ORF">PDIGIT_LOCUS11235</name>
</gene>
<evidence type="ECO:0000256" key="1">
    <source>
        <dbReference type="ARBA" id="ARBA00022737"/>
    </source>
</evidence>
<evidence type="ECO:0000313" key="4">
    <source>
        <dbReference type="Proteomes" id="UP001152607"/>
    </source>
</evidence>
<accession>A0A9W4UNI2</accession>
<protein>
    <recommendedName>
        <fullName evidence="2">NACHT domain-containing protein</fullName>
    </recommendedName>
</protein>
<proteinExistence type="predicted"/>
<dbReference type="InterPro" id="IPR027417">
    <property type="entry name" value="P-loop_NTPase"/>
</dbReference>
<evidence type="ECO:0000313" key="3">
    <source>
        <dbReference type="EMBL" id="CAI6338111.1"/>
    </source>
</evidence>
<dbReference type="EMBL" id="CAOQHR010000008">
    <property type="protein sequence ID" value="CAI6338111.1"/>
    <property type="molecule type" value="Genomic_DNA"/>
</dbReference>
<keyword evidence="1" id="KW-0677">Repeat</keyword>
<dbReference type="Proteomes" id="UP001152607">
    <property type="component" value="Unassembled WGS sequence"/>
</dbReference>
<dbReference type="PANTHER" id="PTHR10622">
    <property type="entry name" value="HET DOMAIN-CONTAINING PROTEIN"/>
    <property type="match status" value="1"/>
</dbReference>
<dbReference type="PROSITE" id="PS50837">
    <property type="entry name" value="NACHT"/>
    <property type="match status" value="1"/>
</dbReference>
<comment type="caution">
    <text evidence="3">The sequence shown here is derived from an EMBL/GenBank/DDBJ whole genome shotgun (WGS) entry which is preliminary data.</text>
</comment>
<dbReference type="OrthoDB" id="5424978at2759"/>
<dbReference type="Pfam" id="PF24883">
    <property type="entry name" value="NPHP3_N"/>
    <property type="match status" value="1"/>
</dbReference>
<dbReference type="Gene3D" id="3.40.50.300">
    <property type="entry name" value="P-loop containing nucleotide triphosphate hydrolases"/>
    <property type="match status" value="1"/>
</dbReference>
<dbReference type="SUPFAM" id="SSF52540">
    <property type="entry name" value="P-loop containing nucleoside triphosphate hydrolases"/>
    <property type="match status" value="1"/>
</dbReference>
<dbReference type="FunFam" id="3.40.50.300:FF:001638">
    <property type="entry name" value="NACHT and WD40 domain protein"/>
    <property type="match status" value="1"/>
</dbReference>
<reference evidence="3" key="1">
    <citation type="submission" date="2023-01" db="EMBL/GenBank/DDBJ databases">
        <authorList>
            <person name="Van Ghelder C."/>
            <person name="Rancurel C."/>
        </authorList>
    </citation>
    <scope>NUCLEOTIDE SEQUENCE</scope>
    <source>
        <strain evidence="3">CNCM I-4278</strain>
    </source>
</reference>
<sequence length="519" mass="59522">MRLLQRRNEDNYRLTYFDEGTIPPYAVLSHRWGQDEEEVTLADITNGTRKDKAGYRKIRLCAEQAARDGLTYFWVDSCCIDKENYAELSFSINSMFRWYRNAARCYVYLLDVSKIPASEDGTDPTPWESEFRKSEWFSRGWTLQELLAPSIVVFFSQHWERIGDKTSLKRQIREITGIPDAALEGARLSSFSDYQRFLWMERRQTKKSVDKAYALLGIFDVSMMLNYDEGVESAFRRLQEEIDRLKRCLQDLRLTDPRDDKKRIEDTKGGLLKDSYRWILQNSEFGQWRNDQQSQLLWIKGDPGKGKTMLLCGIVNELEESVASTALVAYFFCQATDSRINSATAVLRGLLYVLVGQQPSLISHIRAKYDHAGKALFEDANAWVALCEIFTNILRDPNLSRTHLLIDALDECVVDRQRLLDFVVEQSSSSSSVKWIVSSRNWPEIEQKLSTAGHGVGLSLELNAESVAAAVNVFIQQKVAQLSQSNKYDAGTRDVVHRHLSSNADGTFLWVALRLPVWA</sequence>
<dbReference type="InterPro" id="IPR056884">
    <property type="entry name" value="NPHP3-like_N"/>
</dbReference>